<name>A0ACD5W796_AVESA</name>
<evidence type="ECO:0000313" key="2">
    <source>
        <dbReference type="Proteomes" id="UP001732700"/>
    </source>
</evidence>
<keyword evidence="2" id="KW-1185">Reference proteome</keyword>
<proteinExistence type="predicted"/>
<organism evidence="1 2">
    <name type="scientific">Avena sativa</name>
    <name type="common">Oat</name>
    <dbReference type="NCBI Taxonomy" id="4498"/>
    <lineage>
        <taxon>Eukaryota</taxon>
        <taxon>Viridiplantae</taxon>
        <taxon>Streptophyta</taxon>
        <taxon>Embryophyta</taxon>
        <taxon>Tracheophyta</taxon>
        <taxon>Spermatophyta</taxon>
        <taxon>Magnoliopsida</taxon>
        <taxon>Liliopsida</taxon>
        <taxon>Poales</taxon>
        <taxon>Poaceae</taxon>
        <taxon>BOP clade</taxon>
        <taxon>Pooideae</taxon>
        <taxon>Poodae</taxon>
        <taxon>Poeae</taxon>
        <taxon>Poeae Chloroplast Group 1 (Aveneae type)</taxon>
        <taxon>Aveninae</taxon>
        <taxon>Avena</taxon>
    </lineage>
</organism>
<evidence type="ECO:0000313" key="1">
    <source>
        <dbReference type="EnsemblPlants" id="AVESA.00010b.r2.4AG0593890.1.CDS.1"/>
    </source>
</evidence>
<reference evidence="1" key="1">
    <citation type="submission" date="2021-05" db="EMBL/GenBank/DDBJ databases">
        <authorList>
            <person name="Scholz U."/>
            <person name="Mascher M."/>
            <person name="Fiebig A."/>
        </authorList>
    </citation>
    <scope>NUCLEOTIDE SEQUENCE [LARGE SCALE GENOMIC DNA]</scope>
</reference>
<protein>
    <submittedName>
        <fullName evidence="1">Uncharacterized protein</fullName>
    </submittedName>
</protein>
<dbReference type="Proteomes" id="UP001732700">
    <property type="component" value="Chromosome 4A"/>
</dbReference>
<accession>A0ACD5W796</accession>
<sequence>MAKNHLLILLVLAASLAASSATITKSDSSATPTVYELLAKYNFPPGILPEGVQNYTIAADGSFGVTLPGECEIDVAGFTLLYDSEIQGSIQSMLISGLNGVSVNLGINRVAISSVERDGDRLKFHAGLISKSFPVSSFAMSPRCKPGAGFAK</sequence>
<reference evidence="1" key="2">
    <citation type="submission" date="2025-09" db="UniProtKB">
        <authorList>
            <consortium name="EnsemblPlants"/>
        </authorList>
    </citation>
    <scope>IDENTIFICATION</scope>
</reference>
<dbReference type="EnsemblPlants" id="AVESA.00010b.r2.4AG0593890.1">
    <property type="protein sequence ID" value="AVESA.00010b.r2.4AG0593890.1.CDS.1"/>
    <property type="gene ID" value="AVESA.00010b.r2.4AG0593890"/>
</dbReference>